<dbReference type="AlphaFoldDB" id="A0A6G1DJX6"/>
<accession>A0A6G1DJX6</accession>
<dbReference type="PANTHER" id="PTHR33983:SF22">
    <property type="entry name" value="OS03G0799400 PROTEIN"/>
    <property type="match status" value="1"/>
</dbReference>
<evidence type="ECO:0000313" key="3">
    <source>
        <dbReference type="Proteomes" id="UP000479710"/>
    </source>
</evidence>
<sequence>MGIVLILAQNTNALLPWRPRAAAGKILVRIKLRRGHRPLSLSPVYKYPTDPSKPWRSIAEVNSSSRSSVQTPDLIDRSFVVTERERERELLSLFLGGDLALVLLAGREEEEEEDRVEFHGVGEVRRVRRSADMSARVAVRVYRHCPQTARMYYKPPPTATTTTATGDKKSAAAASSRCSSSGGENAGSSGAAAPPCASGKHHHQQEAAARVAFDAADIILYGVERAV</sequence>
<feature type="region of interest" description="Disordered" evidence="1">
    <location>
        <begin position="175"/>
        <end position="202"/>
    </location>
</feature>
<protein>
    <submittedName>
        <fullName evidence="2">Uncharacterized protein</fullName>
    </submittedName>
</protein>
<proteinExistence type="predicted"/>
<evidence type="ECO:0000256" key="1">
    <source>
        <dbReference type="SAM" id="MobiDB-lite"/>
    </source>
</evidence>
<keyword evidence="3" id="KW-1185">Reference proteome</keyword>
<gene>
    <name evidence="2" type="ORF">E2562_018982</name>
</gene>
<feature type="compositionally biased region" description="Low complexity" evidence="1">
    <location>
        <begin position="175"/>
        <end position="198"/>
    </location>
</feature>
<evidence type="ECO:0000313" key="2">
    <source>
        <dbReference type="EMBL" id="KAF0912739.1"/>
    </source>
</evidence>
<dbReference type="PANTHER" id="PTHR33983">
    <property type="entry name" value="OS07G0185900 PROTEIN"/>
    <property type="match status" value="1"/>
</dbReference>
<dbReference type="Proteomes" id="UP000479710">
    <property type="component" value="Unassembled WGS sequence"/>
</dbReference>
<name>A0A6G1DJX6_9ORYZ</name>
<organism evidence="2 3">
    <name type="scientific">Oryza meyeriana var. granulata</name>
    <dbReference type="NCBI Taxonomy" id="110450"/>
    <lineage>
        <taxon>Eukaryota</taxon>
        <taxon>Viridiplantae</taxon>
        <taxon>Streptophyta</taxon>
        <taxon>Embryophyta</taxon>
        <taxon>Tracheophyta</taxon>
        <taxon>Spermatophyta</taxon>
        <taxon>Magnoliopsida</taxon>
        <taxon>Liliopsida</taxon>
        <taxon>Poales</taxon>
        <taxon>Poaceae</taxon>
        <taxon>BOP clade</taxon>
        <taxon>Oryzoideae</taxon>
        <taxon>Oryzeae</taxon>
        <taxon>Oryzinae</taxon>
        <taxon>Oryza</taxon>
        <taxon>Oryza meyeriana</taxon>
    </lineage>
</organism>
<comment type="caution">
    <text evidence="2">The sequence shown here is derived from an EMBL/GenBank/DDBJ whole genome shotgun (WGS) entry which is preliminary data.</text>
</comment>
<reference evidence="2 3" key="1">
    <citation type="submission" date="2019-11" db="EMBL/GenBank/DDBJ databases">
        <title>Whole genome sequence of Oryza granulata.</title>
        <authorList>
            <person name="Li W."/>
        </authorList>
    </citation>
    <scope>NUCLEOTIDE SEQUENCE [LARGE SCALE GENOMIC DNA]</scope>
    <source>
        <strain evidence="3">cv. Menghai</strain>
        <tissue evidence="2">Leaf</tissue>
    </source>
</reference>
<dbReference type="EMBL" id="SPHZ02000006">
    <property type="protein sequence ID" value="KAF0912739.1"/>
    <property type="molecule type" value="Genomic_DNA"/>
</dbReference>